<dbReference type="InterPro" id="IPR012337">
    <property type="entry name" value="RNaseH-like_sf"/>
</dbReference>
<dbReference type="InterPro" id="IPR036397">
    <property type="entry name" value="RNaseH_sf"/>
</dbReference>
<evidence type="ECO:0000256" key="5">
    <source>
        <dbReference type="ARBA" id="ARBA00022839"/>
    </source>
</evidence>
<dbReference type="Gene3D" id="3.30.420.10">
    <property type="entry name" value="Ribonuclease H-like superfamily/Ribonuclease H"/>
    <property type="match status" value="1"/>
</dbReference>
<dbReference type="OMA" id="YDYQQIA"/>
<evidence type="ECO:0000256" key="7">
    <source>
        <dbReference type="SAM" id="MobiDB-lite"/>
    </source>
</evidence>
<reference evidence="10" key="1">
    <citation type="journal article" date="2016" name="Nat. Biotechnol.">
        <title>Sequencing wild and cultivated cassava and related species reveals extensive interspecific hybridization and genetic diversity.</title>
        <authorList>
            <person name="Bredeson J.V."/>
            <person name="Lyons J.B."/>
            <person name="Prochnik S.E."/>
            <person name="Wu G.A."/>
            <person name="Ha C.M."/>
            <person name="Edsinger-Gonzales E."/>
            <person name="Grimwood J."/>
            <person name="Schmutz J."/>
            <person name="Rabbi I.Y."/>
            <person name="Egesi C."/>
            <person name="Nauluvula P."/>
            <person name="Lebot V."/>
            <person name="Ndunguru J."/>
            <person name="Mkamilo G."/>
            <person name="Bart R.S."/>
            <person name="Setter T.L."/>
            <person name="Gleadow R.M."/>
            <person name="Kulakow P."/>
            <person name="Ferguson M.E."/>
            <person name="Rounsley S."/>
            <person name="Rokhsar D.S."/>
        </authorList>
    </citation>
    <scope>NUCLEOTIDE SEQUENCE [LARGE SCALE GENOMIC DNA]</scope>
    <source>
        <strain evidence="10">cv. AM560-2</strain>
    </source>
</reference>
<dbReference type="InterPro" id="IPR013520">
    <property type="entry name" value="Ribonucl_H"/>
</dbReference>
<dbReference type="FunFam" id="3.30.420.10:FF:000040">
    <property type="entry name" value="Exonuclease family protein"/>
    <property type="match status" value="1"/>
</dbReference>
<dbReference type="GO" id="GO:0046872">
    <property type="term" value="F:metal ion binding"/>
    <property type="evidence" value="ECO:0007669"/>
    <property type="project" value="UniProtKB-KW"/>
</dbReference>
<feature type="region of interest" description="Disordered" evidence="7">
    <location>
        <begin position="193"/>
        <end position="268"/>
    </location>
</feature>
<feature type="compositionally biased region" description="Basic and acidic residues" evidence="7">
    <location>
        <begin position="237"/>
        <end position="246"/>
    </location>
</feature>
<evidence type="ECO:0000256" key="6">
    <source>
        <dbReference type="ARBA" id="ARBA00022842"/>
    </source>
</evidence>
<name>A0A2C9UK25_MANES</name>
<evidence type="ECO:0000313" key="9">
    <source>
        <dbReference type="EMBL" id="OAY31070.1"/>
    </source>
</evidence>
<evidence type="ECO:0000256" key="2">
    <source>
        <dbReference type="ARBA" id="ARBA00022722"/>
    </source>
</evidence>
<dbReference type="Gramene" id="Manes.14G081400.1.v8.1">
    <property type="protein sequence ID" value="Manes.14G081400.1.v8.1.CDS"/>
    <property type="gene ID" value="Manes.14G081400.v8.1"/>
</dbReference>
<comment type="caution">
    <text evidence="9">The sequence shown here is derived from an EMBL/GenBank/DDBJ whole genome shotgun (WGS) entry which is preliminary data.</text>
</comment>
<sequence>MGSDLSEDRSEIVFFDLETTVPTRTGQGFAILEFGAILVCPRNLEELRSYSTLVRPANPSLISTKSVRCNGITADAVRSAPTFAEIADTVYDILHGRIWAGHNITRFDCVRIREAFAEIGRSSPEPKGIIDSLALLTQRFGRRAGDMKMASLATYFGLGKQTHRSLDDVRMNLEVLKYCATVLLLESSLPNEFSEKSSVSPSATTRSRKNGKSSLEGPGISIDAPSSSSKFENASPEYHEDKEGDSFHSPQTSFASNTSQSDPFDMSALSNEMHTDSLQQDAAMEENPITESSEMPSAVTDPGSSSGNARFLEPSEVIVSSIRACFATFINGGRRMILLYEHAILQLCCHHLRVRFGLSTKFADHAGRPRLSFVVDASPILCGVLGACDDVARKLFLESGSSSEWRPVVNRKPGFFNCPTVRFHIPTAVNEGGAKYATEMYQKDASGTVQKLIFSKFDAAELDTWFSLGTFLDAFYSLHPYDYQQSAGIRLVAKKLIIHKE</sequence>
<keyword evidence="6" id="KW-0460">Magnesium</keyword>
<dbReference type="PANTHER" id="PTHR30231:SF27">
    <property type="entry name" value="PROTEIN NEN3"/>
    <property type="match status" value="1"/>
</dbReference>
<keyword evidence="3" id="KW-0479">Metal-binding</keyword>
<dbReference type="EMBL" id="CM004400">
    <property type="protein sequence ID" value="OAY31070.1"/>
    <property type="molecule type" value="Genomic_DNA"/>
</dbReference>
<protein>
    <recommendedName>
        <fullName evidence="8">Exonuclease domain-containing protein</fullName>
    </recommendedName>
</protein>
<dbReference type="OrthoDB" id="2018529at2759"/>
<dbReference type="CDD" id="cd06127">
    <property type="entry name" value="DEDDh"/>
    <property type="match status" value="1"/>
</dbReference>
<organism evidence="9 10">
    <name type="scientific">Manihot esculenta</name>
    <name type="common">Cassava</name>
    <name type="synonym">Jatropha manihot</name>
    <dbReference type="NCBI Taxonomy" id="3983"/>
    <lineage>
        <taxon>Eukaryota</taxon>
        <taxon>Viridiplantae</taxon>
        <taxon>Streptophyta</taxon>
        <taxon>Embryophyta</taxon>
        <taxon>Tracheophyta</taxon>
        <taxon>Spermatophyta</taxon>
        <taxon>Magnoliopsida</taxon>
        <taxon>eudicotyledons</taxon>
        <taxon>Gunneridae</taxon>
        <taxon>Pentapetalae</taxon>
        <taxon>rosids</taxon>
        <taxon>fabids</taxon>
        <taxon>Malpighiales</taxon>
        <taxon>Euphorbiaceae</taxon>
        <taxon>Crotonoideae</taxon>
        <taxon>Manihoteae</taxon>
        <taxon>Manihot</taxon>
    </lineage>
</organism>
<dbReference type="Proteomes" id="UP000091857">
    <property type="component" value="Chromosome 14"/>
</dbReference>
<dbReference type="AlphaFoldDB" id="A0A2C9UK25"/>
<feature type="compositionally biased region" description="Polar residues" evidence="7">
    <location>
        <begin position="193"/>
        <end position="205"/>
    </location>
</feature>
<dbReference type="SMART" id="SM00479">
    <property type="entry name" value="EXOIII"/>
    <property type="match status" value="1"/>
</dbReference>
<comment type="cofactor">
    <cofactor evidence="1">
        <name>Mg(2+)</name>
        <dbReference type="ChEBI" id="CHEBI:18420"/>
    </cofactor>
</comment>
<dbReference type="STRING" id="3983.A0A2C9UK25"/>
<keyword evidence="5" id="KW-0269">Exonuclease</keyword>
<evidence type="ECO:0000256" key="4">
    <source>
        <dbReference type="ARBA" id="ARBA00022801"/>
    </source>
</evidence>
<proteinExistence type="predicted"/>
<evidence type="ECO:0000259" key="8">
    <source>
        <dbReference type="SMART" id="SM00479"/>
    </source>
</evidence>
<dbReference type="PANTHER" id="PTHR30231">
    <property type="entry name" value="DNA POLYMERASE III SUBUNIT EPSILON"/>
    <property type="match status" value="1"/>
</dbReference>
<dbReference type="GO" id="GO:0008408">
    <property type="term" value="F:3'-5' exonuclease activity"/>
    <property type="evidence" value="ECO:0000318"/>
    <property type="project" value="GO_Central"/>
</dbReference>
<keyword evidence="4" id="KW-0378">Hydrolase</keyword>
<dbReference type="GO" id="GO:0003676">
    <property type="term" value="F:nucleic acid binding"/>
    <property type="evidence" value="ECO:0007669"/>
    <property type="project" value="InterPro"/>
</dbReference>
<evidence type="ECO:0000313" key="10">
    <source>
        <dbReference type="Proteomes" id="UP000091857"/>
    </source>
</evidence>
<accession>A0A2C9UK25</accession>
<keyword evidence="10" id="KW-1185">Reference proteome</keyword>
<gene>
    <name evidence="9" type="ORF">MANES_14G081400v8</name>
</gene>
<evidence type="ECO:0000256" key="1">
    <source>
        <dbReference type="ARBA" id="ARBA00001946"/>
    </source>
</evidence>
<feature type="compositionally biased region" description="Polar residues" evidence="7">
    <location>
        <begin position="248"/>
        <end position="268"/>
    </location>
</feature>
<feature type="region of interest" description="Disordered" evidence="7">
    <location>
        <begin position="287"/>
        <end position="307"/>
    </location>
</feature>
<evidence type="ECO:0000256" key="3">
    <source>
        <dbReference type="ARBA" id="ARBA00022723"/>
    </source>
</evidence>
<dbReference type="SUPFAM" id="SSF53098">
    <property type="entry name" value="Ribonuclease H-like"/>
    <property type="match status" value="1"/>
</dbReference>
<dbReference type="Pfam" id="PF00929">
    <property type="entry name" value="RNase_T"/>
    <property type="match status" value="1"/>
</dbReference>
<keyword evidence="2" id="KW-0540">Nuclease</keyword>
<feature type="domain" description="Exonuclease" evidence="8">
    <location>
        <begin position="11"/>
        <end position="185"/>
    </location>
</feature>